<dbReference type="GO" id="GO:0015074">
    <property type="term" value="P:DNA integration"/>
    <property type="evidence" value="ECO:0007669"/>
    <property type="project" value="TreeGrafter"/>
</dbReference>
<name>A0A5S6QPG0_TRIMR</name>
<dbReference type="GO" id="GO:0003697">
    <property type="term" value="F:single-stranded DNA binding"/>
    <property type="evidence" value="ECO:0007669"/>
    <property type="project" value="TreeGrafter"/>
</dbReference>
<organism evidence="2 3">
    <name type="scientific">Trichuris muris</name>
    <name type="common">Mouse whipworm</name>
    <dbReference type="NCBI Taxonomy" id="70415"/>
    <lineage>
        <taxon>Eukaryota</taxon>
        <taxon>Metazoa</taxon>
        <taxon>Ecdysozoa</taxon>
        <taxon>Nematoda</taxon>
        <taxon>Enoplea</taxon>
        <taxon>Dorylaimia</taxon>
        <taxon>Trichinellida</taxon>
        <taxon>Trichuridae</taxon>
        <taxon>Trichuris</taxon>
    </lineage>
</organism>
<accession>A0A5S6QPG0</accession>
<dbReference type="GO" id="GO:0042800">
    <property type="term" value="F:histone H3K4 methyltransferase activity"/>
    <property type="evidence" value="ECO:0007669"/>
    <property type="project" value="TreeGrafter"/>
</dbReference>
<dbReference type="Gene3D" id="1.10.10.10">
    <property type="entry name" value="Winged helix-like DNA-binding domain superfamily/Winged helix DNA-binding domain"/>
    <property type="match status" value="1"/>
</dbReference>
<dbReference type="InterPro" id="IPR001888">
    <property type="entry name" value="Transposase_1"/>
</dbReference>
<feature type="domain" description="Mos1 transposase HTH" evidence="1">
    <location>
        <begin position="3"/>
        <end position="52"/>
    </location>
</feature>
<evidence type="ECO:0000313" key="2">
    <source>
        <dbReference type="Proteomes" id="UP000046395"/>
    </source>
</evidence>
<dbReference type="GO" id="GO:0044774">
    <property type="term" value="P:mitotic DNA integrity checkpoint signaling"/>
    <property type="evidence" value="ECO:0007669"/>
    <property type="project" value="TreeGrafter"/>
</dbReference>
<proteinExistence type="predicted"/>
<dbReference type="Proteomes" id="UP000046395">
    <property type="component" value="Unassembled WGS sequence"/>
</dbReference>
<dbReference type="AlphaFoldDB" id="A0A5S6QPG0"/>
<dbReference type="InterPro" id="IPR036397">
    <property type="entry name" value="RNaseH_sf"/>
</dbReference>
<dbReference type="GO" id="GO:0000793">
    <property type="term" value="C:condensed chromosome"/>
    <property type="evidence" value="ECO:0007669"/>
    <property type="project" value="TreeGrafter"/>
</dbReference>
<dbReference type="GO" id="GO:0000014">
    <property type="term" value="F:single-stranded DNA endodeoxyribonuclease activity"/>
    <property type="evidence" value="ECO:0007669"/>
    <property type="project" value="TreeGrafter"/>
</dbReference>
<dbReference type="GO" id="GO:0005634">
    <property type="term" value="C:nucleus"/>
    <property type="evidence" value="ECO:0007669"/>
    <property type="project" value="TreeGrafter"/>
</dbReference>
<dbReference type="GO" id="GO:0000729">
    <property type="term" value="P:DNA double-strand break processing"/>
    <property type="evidence" value="ECO:0007669"/>
    <property type="project" value="TreeGrafter"/>
</dbReference>
<reference evidence="3" key="1">
    <citation type="submission" date="2019-12" db="UniProtKB">
        <authorList>
            <consortium name="WormBaseParasite"/>
        </authorList>
    </citation>
    <scope>IDENTIFICATION</scope>
</reference>
<dbReference type="InterPro" id="IPR041426">
    <property type="entry name" value="Mos1_HTH"/>
</dbReference>
<protein>
    <submittedName>
        <fullName evidence="3">HTH_48 domain-containing protein</fullName>
    </submittedName>
</protein>
<dbReference type="GO" id="GO:0046975">
    <property type="term" value="F:histone H3K36 methyltransferase activity"/>
    <property type="evidence" value="ECO:0007669"/>
    <property type="project" value="TreeGrafter"/>
</dbReference>
<sequence>MNKTVIRGVLLYEFKQGTKAAVAARKINMTFGSGTLGVGTARWWFRKFRSGNESLEDNDRSGRPSDLDEDQLRAIVEEDPRRSTSDIAEKLGVHKTTVSRHLQRIGKRKKLDQWIPHELTEIQKLRRFEISSMLLLRNKNDPFLARIVTCDEKWILYDNRRRSSQWLDKGAAPKRFPKPDVHQKKVLLTVRWSATGIIHYNILKPGETVTAQTYCSELEKMHEKLQRTRPALTNRKGPILLHDNARPHVSQMTVQKLHHLGYETLPHPPYSPDLSPTDYHIFKHLDHFLSGRQFKNQEEAKTAFEQFIASKTPDFYATGINALASRWQKLNVWDEAEFVVSRYTIELLRWIKLLIGPSDASVL</sequence>
<dbReference type="Gene3D" id="3.30.420.10">
    <property type="entry name" value="Ribonuclease H-like superfamily/Ribonuclease H"/>
    <property type="match status" value="1"/>
</dbReference>
<dbReference type="InterPro" id="IPR036388">
    <property type="entry name" value="WH-like_DNA-bd_sf"/>
</dbReference>
<dbReference type="PANTHER" id="PTHR46060">
    <property type="entry name" value="MARINER MOS1 TRANSPOSASE-LIKE PROTEIN"/>
    <property type="match status" value="1"/>
</dbReference>
<dbReference type="InterPro" id="IPR052709">
    <property type="entry name" value="Transposase-MT_Hybrid"/>
</dbReference>
<dbReference type="Pfam" id="PF17906">
    <property type="entry name" value="HTH_48"/>
    <property type="match status" value="1"/>
</dbReference>
<dbReference type="GO" id="GO:0006303">
    <property type="term" value="P:double-strand break repair via nonhomologous end joining"/>
    <property type="evidence" value="ECO:0007669"/>
    <property type="project" value="TreeGrafter"/>
</dbReference>
<dbReference type="WBParaSite" id="TMUE_2000009246.1">
    <property type="protein sequence ID" value="TMUE_2000009246.1"/>
    <property type="gene ID" value="WBGene00287261"/>
</dbReference>
<dbReference type="Gene3D" id="1.10.10.1450">
    <property type="match status" value="1"/>
</dbReference>
<evidence type="ECO:0000313" key="3">
    <source>
        <dbReference type="WBParaSite" id="TMUE_2000009246.1"/>
    </source>
</evidence>
<dbReference type="Pfam" id="PF01359">
    <property type="entry name" value="Transposase_1"/>
    <property type="match status" value="1"/>
</dbReference>
<dbReference type="STRING" id="70415.A0A5S6QPG0"/>
<keyword evidence="2" id="KW-1185">Reference proteome</keyword>
<evidence type="ECO:0000259" key="1">
    <source>
        <dbReference type="Pfam" id="PF17906"/>
    </source>
</evidence>
<dbReference type="PANTHER" id="PTHR46060:SF2">
    <property type="entry name" value="HISTONE-LYSINE N-METHYLTRANSFERASE SETMAR"/>
    <property type="match status" value="1"/>
</dbReference>
<dbReference type="GO" id="GO:0003690">
    <property type="term" value="F:double-stranded DNA binding"/>
    <property type="evidence" value="ECO:0007669"/>
    <property type="project" value="TreeGrafter"/>
</dbReference>
<dbReference type="GO" id="GO:0044547">
    <property type="term" value="F:DNA topoisomerase binding"/>
    <property type="evidence" value="ECO:0007669"/>
    <property type="project" value="TreeGrafter"/>
</dbReference>
<dbReference type="GO" id="GO:0031297">
    <property type="term" value="P:replication fork processing"/>
    <property type="evidence" value="ECO:0007669"/>
    <property type="project" value="TreeGrafter"/>
</dbReference>
<dbReference type="GO" id="GO:0035861">
    <property type="term" value="C:site of double-strand break"/>
    <property type="evidence" value="ECO:0007669"/>
    <property type="project" value="TreeGrafter"/>
</dbReference>